<feature type="region of interest" description="Disordered" evidence="1">
    <location>
        <begin position="1"/>
        <end position="25"/>
    </location>
</feature>
<evidence type="ECO:0000256" key="2">
    <source>
        <dbReference type="SAM" id="Phobius"/>
    </source>
</evidence>
<organism evidence="3 4">
    <name type="scientific">Trichobilharzia regenti</name>
    <name type="common">Nasal bird schistosome</name>
    <dbReference type="NCBI Taxonomy" id="157069"/>
    <lineage>
        <taxon>Eukaryota</taxon>
        <taxon>Metazoa</taxon>
        <taxon>Spiralia</taxon>
        <taxon>Lophotrochozoa</taxon>
        <taxon>Platyhelminthes</taxon>
        <taxon>Trematoda</taxon>
        <taxon>Digenea</taxon>
        <taxon>Strigeidida</taxon>
        <taxon>Schistosomatoidea</taxon>
        <taxon>Schistosomatidae</taxon>
        <taxon>Trichobilharzia</taxon>
    </lineage>
</organism>
<dbReference type="AlphaFoldDB" id="A0AA85IR77"/>
<dbReference type="WBParaSite" id="TREG1_114860.1">
    <property type="protein sequence ID" value="TREG1_114860.1"/>
    <property type="gene ID" value="TREG1_114860"/>
</dbReference>
<protein>
    <submittedName>
        <fullName evidence="4">C2 domain-containing protein</fullName>
    </submittedName>
</protein>
<dbReference type="Proteomes" id="UP000050795">
    <property type="component" value="Unassembled WGS sequence"/>
</dbReference>
<feature type="transmembrane region" description="Helical" evidence="2">
    <location>
        <begin position="41"/>
        <end position="63"/>
    </location>
</feature>
<evidence type="ECO:0000313" key="4">
    <source>
        <dbReference type="WBParaSite" id="TREG1_114860.1"/>
    </source>
</evidence>
<accession>A0AA85IR77</accession>
<keyword evidence="3" id="KW-1185">Reference proteome</keyword>
<keyword evidence="2" id="KW-1133">Transmembrane helix</keyword>
<name>A0AA85IR77_TRIRE</name>
<feature type="region of interest" description="Disordered" evidence="1">
    <location>
        <begin position="280"/>
        <end position="307"/>
    </location>
</feature>
<feature type="compositionally biased region" description="Acidic residues" evidence="1">
    <location>
        <begin position="287"/>
        <end position="296"/>
    </location>
</feature>
<feature type="compositionally biased region" description="Low complexity" evidence="1">
    <location>
        <begin position="9"/>
        <end position="20"/>
    </location>
</feature>
<keyword evidence="2" id="KW-0472">Membrane</keyword>
<reference evidence="4" key="2">
    <citation type="submission" date="2023-11" db="UniProtKB">
        <authorList>
            <consortium name="WormBaseParasite"/>
        </authorList>
    </citation>
    <scope>IDENTIFICATION</scope>
</reference>
<evidence type="ECO:0000313" key="3">
    <source>
        <dbReference type="Proteomes" id="UP000050795"/>
    </source>
</evidence>
<reference evidence="3" key="1">
    <citation type="submission" date="2022-06" db="EMBL/GenBank/DDBJ databases">
        <authorList>
            <person name="Berger JAMES D."/>
            <person name="Berger JAMES D."/>
        </authorList>
    </citation>
    <scope>NUCLEOTIDE SEQUENCE [LARGE SCALE GENOMIC DNA]</scope>
</reference>
<feature type="region of interest" description="Disordered" evidence="1">
    <location>
        <begin position="74"/>
        <end position="94"/>
    </location>
</feature>
<sequence>MSEQLEDLNQSFNSQNNNSNTEDKSLPDEGLVLSKYLSSNLGFILLGILLGILLLLIFTCLLYRRYRSQSGLLKSKGNVNKNKNNDSDDIVDDDGYIRISNSECTPLTQSTKHQISEPYTKTDKLKSQLFMMQNLSNDKTTIFSMENESFDNTDNEVNGYAYNSGYPTRRRLANYVKPNVIQSTQQYVESAELKRKTETSCQLDTSYNDQEKSGSQLAVEMTRKAIRRSSSTPNMMNLMNQPKLLEAEINHTFDTVGCIADTSLDDSELFKIGENDDSYGDITLTESTEDTNDDNNGDNNDTNDANELSQHLNTHIPLIPINLPQWAIERGIPERGFITFTVQIEGDIQNIRNSAYLCVRILDVRCVLSRNFEPKAGKFYVKVRLQPINYNNNGKNSVSLLSLDQISMKSLKTLSDKMDILSVKRKSTVTTGRTPVKRAYRSPVFRHKIRLNLPADIVECMTNSSQTVFNQSMESISSSHSVEYYGVQKYELKIDLKERSACKTNDLHGTSTVQYLPHWKSSQIVGTVRLPLTPKMWQYLSEDPTDHRRSTVIDLTTSKVKEEAKCSPEILPNKTLWFVKCLQVPDENAISRGEITFGMQYNSDNGSLTISLFNCAAMNLPKGTKMKFPSLSDNSN</sequence>
<evidence type="ECO:0000256" key="1">
    <source>
        <dbReference type="SAM" id="MobiDB-lite"/>
    </source>
</evidence>
<keyword evidence="2" id="KW-0812">Transmembrane</keyword>
<proteinExistence type="predicted"/>